<accession>A0A4S4C1X8</accession>
<dbReference type="Proteomes" id="UP000310636">
    <property type="component" value="Unassembled WGS sequence"/>
</dbReference>
<evidence type="ECO:0000256" key="1">
    <source>
        <dbReference type="SAM" id="Phobius"/>
    </source>
</evidence>
<keyword evidence="3" id="KW-1185">Reference proteome</keyword>
<feature type="transmembrane region" description="Helical" evidence="1">
    <location>
        <begin position="65"/>
        <end position="88"/>
    </location>
</feature>
<keyword evidence="1" id="KW-1133">Transmembrane helix</keyword>
<evidence type="ECO:0000313" key="2">
    <source>
        <dbReference type="EMBL" id="THF81673.1"/>
    </source>
</evidence>
<comment type="caution">
    <text evidence="2">The sequence shown here is derived from an EMBL/GenBank/DDBJ whole genome shotgun (WGS) entry which is preliminary data.</text>
</comment>
<dbReference type="EMBL" id="SSOB01000008">
    <property type="protein sequence ID" value="THF81673.1"/>
    <property type="molecule type" value="Genomic_DNA"/>
</dbReference>
<evidence type="ECO:0000313" key="3">
    <source>
        <dbReference type="Proteomes" id="UP000310636"/>
    </source>
</evidence>
<gene>
    <name evidence="2" type="ORF">E6C55_08055</name>
</gene>
<sequence>MRLMIGIASLLLPGLMLLAGRRWPAAARAFDACAWIAALLFGNIAAFSVYEIIRDGTVFMTKIHAVFLNEVFLASGSYLGLYAFYLLLERTFFRSGNRPR</sequence>
<organism evidence="2 3">
    <name type="scientific">Cohnella fermenti</name>
    <dbReference type="NCBI Taxonomy" id="2565925"/>
    <lineage>
        <taxon>Bacteria</taxon>
        <taxon>Bacillati</taxon>
        <taxon>Bacillota</taxon>
        <taxon>Bacilli</taxon>
        <taxon>Bacillales</taxon>
        <taxon>Paenibacillaceae</taxon>
        <taxon>Cohnella</taxon>
    </lineage>
</organism>
<name>A0A4S4C1X8_9BACL</name>
<reference evidence="2 3" key="1">
    <citation type="submission" date="2019-04" db="EMBL/GenBank/DDBJ databases">
        <title>Cohnella sp. nov. isolated from preserved vegetables.</title>
        <authorList>
            <person name="Lin S.-Y."/>
            <person name="Hung M.-H."/>
            <person name="Young C.-C."/>
        </authorList>
    </citation>
    <scope>NUCLEOTIDE SEQUENCE [LARGE SCALE GENOMIC DNA]</scope>
    <source>
        <strain evidence="2 3">CC-MHH1044</strain>
    </source>
</reference>
<feature type="transmembrane region" description="Helical" evidence="1">
    <location>
        <begin position="34"/>
        <end position="53"/>
    </location>
</feature>
<dbReference type="AlphaFoldDB" id="A0A4S4C1X8"/>
<keyword evidence="1" id="KW-0812">Transmembrane</keyword>
<protein>
    <submittedName>
        <fullName evidence="2">Transposase</fullName>
    </submittedName>
</protein>
<dbReference type="RefSeq" id="WP_136369269.1">
    <property type="nucleotide sequence ID" value="NZ_SSOB01000008.1"/>
</dbReference>
<dbReference type="OrthoDB" id="2382012at2"/>
<keyword evidence="1" id="KW-0472">Membrane</keyword>
<proteinExistence type="predicted"/>